<accession>A0ABP8ZD76</accession>
<comment type="caution">
    <text evidence="1">The sequence shown here is derived from an EMBL/GenBank/DDBJ whole genome shotgun (WGS) entry which is preliminary data.</text>
</comment>
<name>A0ABP8ZD76_9ACTN</name>
<dbReference type="Proteomes" id="UP001500822">
    <property type="component" value="Unassembled WGS sequence"/>
</dbReference>
<organism evidence="1 2">
    <name type="scientific">Gordonia alkaliphila</name>
    <dbReference type="NCBI Taxonomy" id="1053547"/>
    <lineage>
        <taxon>Bacteria</taxon>
        <taxon>Bacillati</taxon>
        <taxon>Actinomycetota</taxon>
        <taxon>Actinomycetes</taxon>
        <taxon>Mycobacteriales</taxon>
        <taxon>Gordoniaceae</taxon>
        <taxon>Gordonia</taxon>
    </lineage>
</organism>
<sequence>MTKDKGAALLKLNRGAELVAQLEDALGANAVWDALAADARHQIRIGARSTDPLELAGALEEMAEELREMSREQAAEAETVRRHSAAEIVAAFGEGAADDEETGQ</sequence>
<proteinExistence type="predicted"/>
<reference evidence="2" key="1">
    <citation type="journal article" date="2019" name="Int. J. Syst. Evol. Microbiol.">
        <title>The Global Catalogue of Microorganisms (GCM) 10K type strain sequencing project: providing services to taxonomists for standard genome sequencing and annotation.</title>
        <authorList>
            <consortium name="The Broad Institute Genomics Platform"/>
            <consortium name="The Broad Institute Genome Sequencing Center for Infectious Disease"/>
            <person name="Wu L."/>
            <person name="Ma J."/>
        </authorList>
    </citation>
    <scope>NUCLEOTIDE SEQUENCE [LARGE SCALE GENOMIC DNA]</scope>
    <source>
        <strain evidence="2">JCM 18077</strain>
    </source>
</reference>
<keyword evidence="2" id="KW-1185">Reference proteome</keyword>
<dbReference type="RefSeq" id="WP_345313777.1">
    <property type="nucleotide sequence ID" value="NZ_BAABIE010000011.1"/>
</dbReference>
<dbReference type="EMBL" id="BAABIE010000011">
    <property type="protein sequence ID" value="GAA4753093.1"/>
    <property type="molecule type" value="Genomic_DNA"/>
</dbReference>
<protein>
    <submittedName>
        <fullName evidence="1">Uncharacterized protein</fullName>
    </submittedName>
</protein>
<evidence type="ECO:0000313" key="1">
    <source>
        <dbReference type="EMBL" id="GAA4753093.1"/>
    </source>
</evidence>
<gene>
    <name evidence="1" type="ORF">GCM10023217_25420</name>
</gene>
<evidence type="ECO:0000313" key="2">
    <source>
        <dbReference type="Proteomes" id="UP001500822"/>
    </source>
</evidence>